<evidence type="ECO:0000313" key="1">
    <source>
        <dbReference type="EMBL" id="GIG52810.1"/>
    </source>
</evidence>
<sequence>MAITIGATIMNGHRDGYVVSRNKKLLHGLEAEWCTIAPPPTWISRGGGLEPESTRDSQA</sequence>
<organism evidence="1 2">
    <name type="scientific">Dactylosporangium siamense</name>
    <dbReference type="NCBI Taxonomy" id="685454"/>
    <lineage>
        <taxon>Bacteria</taxon>
        <taxon>Bacillati</taxon>
        <taxon>Actinomycetota</taxon>
        <taxon>Actinomycetes</taxon>
        <taxon>Micromonosporales</taxon>
        <taxon>Micromonosporaceae</taxon>
        <taxon>Dactylosporangium</taxon>
    </lineage>
</organism>
<keyword evidence="2" id="KW-1185">Reference proteome</keyword>
<dbReference type="Proteomes" id="UP000660611">
    <property type="component" value="Unassembled WGS sequence"/>
</dbReference>
<reference evidence="1" key="1">
    <citation type="submission" date="2021-01" db="EMBL/GenBank/DDBJ databases">
        <title>Whole genome shotgun sequence of Dactylosporangium siamense NBRC 106093.</title>
        <authorList>
            <person name="Komaki H."/>
            <person name="Tamura T."/>
        </authorList>
    </citation>
    <scope>NUCLEOTIDE SEQUENCE</scope>
    <source>
        <strain evidence="1">NBRC 106093</strain>
    </source>
</reference>
<name>A0A919UIM0_9ACTN</name>
<proteinExistence type="predicted"/>
<accession>A0A919UIM0</accession>
<comment type="caution">
    <text evidence="1">The sequence shown here is derived from an EMBL/GenBank/DDBJ whole genome shotgun (WGS) entry which is preliminary data.</text>
</comment>
<protein>
    <submittedName>
        <fullName evidence="1">Uncharacterized protein</fullName>
    </submittedName>
</protein>
<gene>
    <name evidence="1" type="ORF">Dsi01nite_108510</name>
</gene>
<evidence type="ECO:0000313" key="2">
    <source>
        <dbReference type="Proteomes" id="UP000660611"/>
    </source>
</evidence>
<dbReference type="AlphaFoldDB" id="A0A919UIM0"/>
<dbReference type="EMBL" id="BONQ01000188">
    <property type="protein sequence ID" value="GIG52810.1"/>
    <property type="molecule type" value="Genomic_DNA"/>
</dbReference>